<evidence type="ECO:0000313" key="3">
    <source>
        <dbReference type="Proteomes" id="UP001150217"/>
    </source>
</evidence>
<evidence type="ECO:0008006" key="4">
    <source>
        <dbReference type="Google" id="ProtNLM"/>
    </source>
</evidence>
<reference evidence="2" key="1">
    <citation type="submission" date="2022-08" db="EMBL/GenBank/DDBJ databases">
        <title>A Global Phylogenomic Analysis of the Shiitake Genus Lentinula.</title>
        <authorList>
            <consortium name="DOE Joint Genome Institute"/>
            <person name="Sierra-Patev S."/>
            <person name="Min B."/>
            <person name="Naranjo-Ortiz M."/>
            <person name="Looney B."/>
            <person name="Konkel Z."/>
            <person name="Slot J.C."/>
            <person name="Sakamoto Y."/>
            <person name="Steenwyk J.L."/>
            <person name="Rokas A."/>
            <person name="Carro J."/>
            <person name="Camarero S."/>
            <person name="Ferreira P."/>
            <person name="Molpeceres G."/>
            <person name="Ruiz-Duenas F.J."/>
            <person name="Serrano A."/>
            <person name="Henrissat B."/>
            <person name="Drula E."/>
            <person name="Hughes K.W."/>
            <person name="Mata J.L."/>
            <person name="Ishikawa N.K."/>
            <person name="Vargas-Isla R."/>
            <person name="Ushijima S."/>
            <person name="Smith C.A."/>
            <person name="Ahrendt S."/>
            <person name="Andreopoulos W."/>
            <person name="He G."/>
            <person name="Labutti K."/>
            <person name="Lipzen A."/>
            <person name="Ng V."/>
            <person name="Riley R."/>
            <person name="Sandor L."/>
            <person name="Barry K."/>
            <person name="Martinez A.T."/>
            <person name="Xiao Y."/>
            <person name="Gibbons J.G."/>
            <person name="Terashima K."/>
            <person name="Grigoriev I.V."/>
            <person name="Hibbett D.S."/>
        </authorList>
    </citation>
    <scope>NUCLEOTIDE SEQUENCE</scope>
    <source>
        <strain evidence="2">RHP3577 ss4</strain>
    </source>
</reference>
<feature type="region of interest" description="Disordered" evidence="1">
    <location>
        <begin position="57"/>
        <end position="158"/>
    </location>
</feature>
<dbReference type="EMBL" id="JANVFT010000084">
    <property type="protein sequence ID" value="KAJ4472417.1"/>
    <property type="molecule type" value="Genomic_DNA"/>
</dbReference>
<dbReference type="Proteomes" id="UP001150217">
    <property type="component" value="Unassembled WGS sequence"/>
</dbReference>
<keyword evidence="3" id="KW-1185">Reference proteome</keyword>
<feature type="compositionally biased region" description="Low complexity" evidence="1">
    <location>
        <begin position="90"/>
        <end position="115"/>
    </location>
</feature>
<name>A0ABQ8V4S1_9AGAR</name>
<sequence>MVRTTRSGAEFSPYELGTPIQCDVDVADLLRLRYAELDAQGDGGDVIDSDHALEAPIRPACTPTKPPNNVKAQMQPPLPRPQVSPPHPSAPASKSHQQNFASAACPAPSQSQCPAFPEMASECTAPLHPPQNSAPSTAMHRNARQSGSHGRRKRKRELSTHIPTVEKPVHAKHRAHAYAQAIQVDLDAAMLPVNSTGFGGQNQVLACDRRDAETLCSQPGWCYIPSPPAVPTNTAGQNKGDGVTTTGAIPIVDRHGRMVVLIAGSPQMHWQSEVAEPLAEAIAAGSSHLKFSSEKLYHKRGDGFAALASGPSHGGGESFPGNRVLSPSERSFMDMLLEHPAMQRASGFMNQILHTYNPLMYEDYRLHQEELHVKEPHLRRNFPNSIWSSLTVNCGPQSVTNPHVDGRNRPDGWCPVLSLGPFNHRLGGQLVLPDLKLAIEFPPGCVIFLPSALLVHYNCPIQEGERRYSITQYTAGGLFRWVANGFQTQEAFLARATAAEKKKWRLNRATRWEHGLRFFPVIV</sequence>
<comment type="caution">
    <text evidence="2">The sequence shown here is derived from an EMBL/GenBank/DDBJ whole genome shotgun (WGS) entry which is preliminary data.</text>
</comment>
<feature type="compositionally biased region" description="Pro residues" evidence="1">
    <location>
        <begin position="76"/>
        <end position="89"/>
    </location>
</feature>
<evidence type="ECO:0000256" key="1">
    <source>
        <dbReference type="SAM" id="MobiDB-lite"/>
    </source>
</evidence>
<gene>
    <name evidence="2" type="ORF">C8R41DRAFT_888800</name>
</gene>
<proteinExistence type="predicted"/>
<protein>
    <recommendedName>
        <fullName evidence="4">Clavaminate synthase-like protein</fullName>
    </recommendedName>
</protein>
<evidence type="ECO:0000313" key="2">
    <source>
        <dbReference type="EMBL" id="KAJ4472417.1"/>
    </source>
</evidence>
<accession>A0ABQ8V4S1</accession>
<dbReference type="Gene3D" id="3.60.130.30">
    <property type="match status" value="1"/>
</dbReference>
<organism evidence="2 3">
    <name type="scientific">Lentinula lateritia</name>
    <dbReference type="NCBI Taxonomy" id="40482"/>
    <lineage>
        <taxon>Eukaryota</taxon>
        <taxon>Fungi</taxon>
        <taxon>Dikarya</taxon>
        <taxon>Basidiomycota</taxon>
        <taxon>Agaricomycotina</taxon>
        <taxon>Agaricomycetes</taxon>
        <taxon>Agaricomycetidae</taxon>
        <taxon>Agaricales</taxon>
        <taxon>Marasmiineae</taxon>
        <taxon>Omphalotaceae</taxon>
        <taxon>Lentinula</taxon>
    </lineage>
</organism>